<proteinExistence type="evidence at transcript level"/>
<sequence length="94" mass="10847">MKANMVASMFLLFFSLLLLSDGQPSPPNMRRRPCDDVKCHYPKHCVLKIYECKSYYCYVVPYCTKVNPACPMPMCGPECFGFWLTKKNCLRCAC</sequence>
<feature type="chain" id="PRO_5005450946" evidence="1">
    <location>
        <begin position="23"/>
        <end position="94"/>
    </location>
</feature>
<feature type="signal peptide" evidence="1">
    <location>
        <begin position="1"/>
        <end position="22"/>
    </location>
</feature>
<reference evidence="2" key="1">
    <citation type="journal article" date="2015" name="J. Proteomics">
        <title>Unique diversity of the venom peptides from the scorpion Androctonus bicolor revealed by transcriptomic and proteomic analysis.</title>
        <authorList>
            <person name="Zhang L."/>
            <person name="Shi W."/>
            <person name="Zeng X.C."/>
            <person name="Ge F."/>
            <person name="Yang M."/>
            <person name="Nie Y."/>
            <person name="Bao A."/>
            <person name="Wu S."/>
            <person name="E G."/>
        </authorList>
    </citation>
    <scope>NUCLEOTIDE SEQUENCE</scope>
</reference>
<organism evidence="2">
    <name type="scientific">Androctonus bicolor</name>
    <dbReference type="NCBI Taxonomy" id="748906"/>
    <lineage>
        <taxon>Eukaryota</taxon>
        <taxon>Metazoa</taxon>
        <taxon>Ecdysozoa</taxon>
        <taxon>Arthropoda</taxon>
        <taxon>Chelicerata</taxon>
        <taxon>Arachnida</taxon>
        <taxon>Scorpiones</taxon>
        <taxon>Buthida</taxon>
        <taxon>Buthoidea</taxon>
        <taxon>Buthidae</taxon>
        <taxon>Androctonus</taxon>
    </lineage>
</organism>
<dbReference type="AlphaFoldDB" id="A0A0K0LC30"/>
<keyword evidence="1" id="KW-0732">Signal</keyword>
<name>A0A0K0LC30_9SCOR</name>
<protein>
    <submittedName>
        <fullName evidence="2">Orphan peptide AbOp-1</fullName>
    </submittedName>
</protein>
<evidence type="ECO:0000313" key="2">
    <source>
        <dbReference type="EMBL" id="AIX87720.1"/>
    </source>
</evidence>
<accession>A0A0K0LC30</accession>
<dbReference type="EMBL" id="KJ787520">
    <property type="protein sequence ID" value="AIX87720.1"/>
    <property type="molecule type" value="mRNA"/>
</dbReference>
<evidence type="ECO:0000256" key="1">
    <source>
        <dbReference type="SAM" id="SignalP"/>
    </source>
</evidence>